<accession>A0A292PWE9</accession>
<gene>
    <name evidence="9" type="ORF">GSTUAT00004013001</name>
</gene>
<dbReference type="InterPro" id="IPR001128">
    <property type="entry name" value="Cyt_P450"/>
</dbReference>
<dbReference type="EMBL" id="LN891009">
    <property type="protein sequence ID" value="CUS11876.1"/>
    <property type="molecule type" value="Genomic_DNA"/>
</dbReference>
<keyword evidence="6 7" id="KW-0349">Heme</keyword>
<keyword evidence="3 6" id="KW-0479">Metal-binding</keyword>
<evidence type="ECO:0000256" key="1">
    <source>
        <dbReference type="ARBA" id="ARBA00001971"/>
    </source>
</evidence>
<dbReference type="PROSITE" id="PS00086">
    <property type="entry name" value="CYTOCHROME_P450"/>
    <property type="match status" value="1"/>
</dbReference>
<keyword evidence="8" id="KW-0472">Membrane</keyword>
<dbReference type="GO" id="GO:0005506">
    <property type="term" value="F:iron ion binding"/>
    <property type="evidence" value="ECO:0007669"/>
    <property type="project" value="InterPro"/>
</dbReference>
<reference evidence="9" key="1">
    <citation type="submission" date="2015-10" db="EMBL/GenBank/DDBJ databases">
        <authorList>
            <person name="Regsiter A."/>
            <person name="william w."/>
        </authorList>
    </citation>
    <scope>NUCLEOTIDE SEQUENCE</scope>
    <source>
        <strain evidence="9">Montdore</strain>
    </source>
</reference>
<evidence type="ECO:0000313" key="9">
    <source>
        <dbReference type="EMBL" id="CUS11876.1"/>
    </source>
</evidence>
<dbReference type="Gene3D" id="1.10.630.10">
    <property type="entry name" value="Cytochrome P450"/>
    <property type="match status" value="1"/>
</dbReference>
<evidence type="ECO:0000256" key="2">
    <source>
        <dbReference type="ARBA" id="ARBA00010617"/>
    </source>
</evidence>
<sequence>MIDSKHFLNGISNTGYLTAAICAFGVLIVWKLISAIFFSPLSHIPGPLLTAITPHYINFLSALNQRTIGTYSLHRRYGPIVRVSPTEVSVLSPEAVREVYSSPHYAKYAPLYSMFGHFGAPSAFSSCTREEHGWRRKAVSQSYSLSFVLKDEVATGKVLQAVKDYLNFVESDRRVDIYNANTFYATDVVTGKIFGSEASMKTLAGNEAHREIVLGHYDRTGRVPTWMLLELPFITNVLEWLAFYRRKAWSWVWGGEVKDREIVARIRKWSWDAFMDAKSNSREDTIAGRLAKLVREGGSAEGVWDDRGAIIAEGNDTPQSGSFGYSTSYLTLLDYWVEGDDPIITLNAQKRLHSELLDAFPKSAEISGSGWPHSMDVQILPHETILKALNLPYLDAILKETLRIYTAVPIRLPRVVPPSAATNSTSSHRSGRIVEGKFIPAGTTIGAFAYGIHRDEVFAVETGEKDKPGDVDSFLPERWLINGGVEGELTPDASAKEKQRIRAIEARLWAFSSGGRNCVGRHVSILGMKLLLVAIYSRYQTRVTPNSGVKVTHNRWNDRRTFRDVLPFLGVDGVVTFTPYE</sequence>
<feature type="transmembrane region" description="Helical" evidence="8">
    <location>
        <begin position="16"/>
        <end position="38"/>
    </location>
</feature>
<dbReference type="PANTHER" id="PTHR24305">
    <property type="entry name" value="CYTOCHROME P450"/>
    <property type="match status" value="1"/>
</dbReference>
<keyword evidence="8" id="KW-0812">Transmembrane</keyword>
<dbReference type="PANTHER" id="PTHR24305:SF96">
    <property type="entry name" value="CYTOCHROME P450 MONOOXYGENASE STCB-RELATED"/>
    <property type="match status" value="1"/>
</dbReference>
<evidence type="ECO:0000313" key="10">
    <source>
        <dbReference type="Proteomes" id="UP001412239"/>
    </source>
</evidence>
<evidence type="ECO:0000256" key="6">
    <source>
        <dbReference type="PIRSR" id="PIRSR602403-1"/>
    </source>
</evidence>
<dbReference type="SUPFAM" id="SSF48264">
    <property type="entry name" value="Cytochrome P450"/>
    <property type="match status" value="1"/>
</dbReference>
<proteinExistence type="inferred from homology"/>
<name>A0A292PWE9_9PEZI</name>
<keyword evidence="5 6" id="KW-0408">Iron</keyword>
<dbReference type="InterPro" id="IPR050121">
    <property type="entry name" value="Cytochrome_P450_monoxygenase"/>
</dbReference>
<dbReference type="InterPro" id="IPR002403">
    <property type="entry name" value="Cyt_P450_E_grp-IV"/>
</dbReference>
<feature type="binding site" description="axial binding residue" evidence="6">
    <location>
        <position position="518"/>
    </location>
    <ligand>
        <name>heme</name>
        <dbReference type="ChEBI" id="CHEBI:30413"/>
    </ligand>
    <ligandPart>
        <name>Fe</name>
        <dbReference type="ChEBI" id="CHEBI:18248"/>
    </ligandPart>
</feature>
<comment type="similarity">
    <text evidence="2 7">Belongs to the cytochrome P450 family.</text>
</comment>
<protein>
    <submittedName>
        <fullName evidence="9">Uncharacterized protein</fullName>
    </submittedName>
</protein>
<evidence type="ECO:0000256" key="5">
    <source>
        <dbReference type="ARBA" id="ARBA00023004"/>
    </source>
</evidence>
<dbReference type="Pfam" id="PF00067">
    <property type="entry name" value="p450"/>
    <property type="match status" value="1"/>
</dbReference>
<evidence type="ECO:0000256" key="8">
    <source>
        <dbReference type="SAM" id="Phobius"/>
    </source>
</evidence>
<dbReference type="Proteomes" id="UP001412239">
    <property type="component" value="Unassembled WGS sequence"/>
</dbReference>
<evidence type="ECO:0000256" key="7">
    <source>
        <dbReference type="RuleBase" id="RU000461"/>
    </source>
</evidence>
<dbReference type="PRINTS" id="PR00465">
    <property type="entry name" value="EP450IV"/>
</dbReference>
<evidence type="ECO:0000256" key="3">
    <source>
        <dbReference type="ARBA" id="ARBA00022723"/>
    </source>
</evidence>
<dbReference type="GO" id="GO:0004497">
    <property type="term" value="F:monooxygenase activity"/>
    <property type="evidence" value="ECO:0007669"/>
    <property type="project" value="UniProtKB-KW"/>
</dbReference>
<dbReference type="InterPro" id="IPR036396">
    <property type="entry name" value="Cyt_P450_sf"/>
</dbReference>
<dbReference type="GO" id="GO:0016705">
    <property type="term" value="F:oxidoreductase activity, acting on paired donors, with incorporation or reduction of molecular oxygen"/>
    <property type="evidence" value="ECO:0007669"/>
    <property type="project" value="InterPro"/>
</dbReference>
<dbReference type="AlphaFoldDB" id="A0A292PWE9"/>
<dbReference type="InterPro" id="IPR017972">
    <property type="entry name" value="Cyt_P450_CS"/>
</dbReference>
<evidence type="ECO:0000256" key="4">
    <source>
        <dbReference type="ARBA" id="ARBA00023002"/>
    </source>
</evidence>
<keyword evidence="4 7" id="KW-0560">Oxidoreductase</keyword>
<comment type="cofactor">
    <cofactor evidence="1 6">
        <name>heme</name>
        <dbReference type="ChEBI" id="CHEBI:30413"/>
    </cofactor>
</comment>
<keyword evidence="7" id="KW-0503">Monooxygenase</keyword>
<keyword evidence="10" id="KW-1185">Reference proteome</keyword>
<keyword evidence="8" id="KW-1133">Transmembrane helix</keyword>
<organism evidence="9 10">
    <name type="scientific">Tuber aestivum</name>
    <name type="common">summer truffle</name>
    <dbReference type="NCBI Taxonomy" id="59557"/>
    <lineage>
        <taxon>Eukaryota</taxon>
        <taxon>Fungi</taxon>
        <taxon>Dikarya</taxon>
        <taxon>Ascomycota</taxon>
        <taxon>Pezizomycotina</taxon>
        <taxon>Pezizomycetes</taxon>
        <taxon>Pezizales</taxon>
        <taxon>Tuberaceae</taxon>
        <taxon>Tuber</taxon>
    </lineage>
</organism>
<dbReference type="GO" id="GO:0020037">
    <property type="term" value="F:heme binding"/>
    <property type="evidence" value="ECO:0007669"/>
    <property type="project" value="InterPro"/>
</dbReference>